<gene>
    <name evidence="6" type="ORF">FHS44_003581</name>
</gene>
<dbReference type="PANTHER" id="PTHR30532:SF1">
    <property type="entry name" value="IRON(3+)-HYDROXAMATE-BINDING PROTEIN FHUD"/>
    <property type="match status" value="1"/>
</dbReference>
<dbReference type="InterPro" id="IPR002491">
    <property type="entry name" value="ABC_transptr_periplasmic_BD"/>
</dbReference>
<evidence type="ECO:0000256" key="4">
    <source>
        <dbReference type="ARBA" id="ARBA00022729"/>
    </source>
</evidence>
<accession>A0A7W7QN24</accession>
<reference evidence="6 7" key="1">
    <citation type="submission" date="2020-08" db="EMBL/GenBank/DDBJ databases">
        <title>Genomic Encyclopedia of Type Strains, Phase III (KMG-III): the genomes of soil and plant-associated and newly described type strains.</title>
        <authorList>
            <person name="Whitman W."/>
        </authorList>
    </citation>
    <scope>NUCLEOTIDE SEQUENCE [LARGE SCALE GENOMIC DNA]</scope>
    <source>
        <strain evidence="6 7">CECT 8840</strain>
    </source>
</reference>
<comment type="subcellular location">
    <subcellularLocation>
        <location evidence="1">Cell envelope</location>
    </subcellularLocation>
</comment>
<comment type="similarity">
    <text evidence="2">Belongs to the bacterial solute-binding protein 8 family.</text>
</comment>
<dbReference type="PROSITE" id="PS51318">
    <property type="entry name" value="TAT"/>
    <property type="match status" value="1"/>
</dbReference>
<organism evidence="6 7">
    <name type="scientific">Streptosporangium saharense</name>
    <dbReference type="NCBI Taxonomy" id="1706840"/>
    <lineage>
        <taxon>Bacteria</taxon>
        <taxon>Bacillati</taxon>
        <taxon>Actinomycetota</taxon>
        <taxon>Actinomycetes</taxon>
        <taxon>Streptosporangiales</taxon>
        <taxon>Streptosporangiaceae</taxon>
        <taxon>Streptosporangium</taxon>
    </lineage>
</organism>
<evidence type="ECO:0000313" key="7">
    <source>
        <dbReference type="Proteomes" id="UP000552644"/>
    </source>
</evidence>
<dbReference type="GO" id="GO:1901678">
    <property type="term" value="P:iron coordination entity transport"/>
    <property type="evidence" value="ECO:0007669"/>
    <property type="project" value="UniProtKB-ARBA"/>
</dbReference>
<evidence type="ECO:0000259" key="5">
    <source>
        <dbReference type="PROSITE" id="PS50983"/>
    </source>
</evidence>
<dbReference type="SUPFAM" id="SSF53807">
    <property type="entry name" value="Helical backbone' metal receptor"/>
    <property type="match status" value="1"/>
</dbReference>
<dbReference type="Pfam" id="PF01497">
    <property type="entry name" value="Peripla_BP_2"/>
    <property type="match status" value="1"/>
</dbReference>
<evidence type="ECO:0000256" key="3">
    <source>
        <dbReference type="ARBA" id="ARBA00022448"/>
    </source>
</evidence>
<evidence type="ECO:0000313" key="6">
    <source>
        <dbReference type="EMBL" id="MBB4916493.1"/>
    </source>
</evidence>
<sequence>MKAGPHPATTPTRRGFLGMTATLAATGLLSACSRESGPEEPEKKAAAPTTRTVTTPLGSYAIPTDPRRVVAVDSRVDLEPALALGLPVIGYNHSKARPWVPVDPGVPFLSDKPNLEQILSLGPDLIVCCHAGGEWWPDDKLRSIAPVLTTDFMIHWRENLTRLATWLGRTDRLAKLTADYDARMAEIKNRHGDLIKASKVAAISYLPDEGQVYVSSTWSTDKGLLPTAATLQELGGTSPEAKLFSSAENGLSMEQLDRIADCRGFMINGSQADFDALMSHPLWRRLPAVKRGAVTLLEGDVYYGSIYTAPKVADGWDALYTKVAAA</sequence>
<dbReference type="GO" id="GO:0030288">
    <property type="term" value="C:outer membrane-bounded periplasmic space"/>
    <property type="evidence" value="ECO:0007669"/>
    <property type="project" value="TreeGrafter"/>
</dbReference>
<dbReference type="RefSeq" id="WP_184715912.1">
    <property type="nucleotide sequence ID" value="NZ_JACHJP010000003.1"/>
</dbReference>
<evidence type="ECO:0000256" key="1">
    <source>
        <dbReference type="ARBA" id="ARBA00004196"/>
    </source>
</evidence>
<dbReference type="EMBL" id="JACHJP010000003">
    <property type="protein sequence ID" value="MBB4916493.1"/>
    <property type="molecule type" value="Genomic_DNA"/>
</dbReference>
<dbReference type="InterPro" id="IPR051313">
    <property type="entry name" value="Bact_iron-sidero_bind"/>
</dbReference>
<proteinExistence type="inferred from homology"/>
<comment type="caution">
    <text evidence="6">The sequence shown here is derived from an EMBL/GenBank/DDBJ whole genome shotgun (WGS) entry which is preliminary data.</text>
</comment>
<keyword evidence="4" id="KW-0732">Signal</keyword>
<dbReference type="InterPro" id="IPR006311">
    <property type="entry name" value="TAT_signal"/>
</dbReference>
<evidence type="ECO:0000256" key="2">
    <source>
        <dbReference type="ARBA" id="ARBA00008814"/>
    </source>
</evidence>
<dbReference type="PROSITE" id="PS51257">
    <property type="entry name" value="PROKAR_LIPOPROTEIN"/>
    <property type="match status" value="1"/>
</dbReference>
<name>A0A7W7QN24_9ACTN</name>
<feature type="domain" description="Fe/B12 periplasmic-binding" evidence="5">
    <location>
        <begin position="67"/>
        <end position="326"/>
    </location>
</feature>
<dbReference type="PROSITE" id="PS50983">
    <property type="entry name" value="FE_B12_PBP"/>
    <property type="match status" value="1"/>
</dbReference>
<keyword evidence="7" id="KW-1185">Reference proteome</keyword>
<protein>
    <submittedName>
        <fullName evidence="6">ABC-type Fe3+-hydroxamate transport system substrate-binding protein</fullName>
    </submittedName>
</protein>
<dbReference type="PANTHER" id="PTHR30532">
    <property type="entry name" value="IRON III DICITRATE-BINDING PERIPLASMIC PROTEIN"/>
    <property type="match status" value="1"/>
</dbReference>
<dbReference type="Gene3D" id="3.40.50.1980">
    <property type="entry name" value="Nitrogenase molybdenum iron protein domain"/>
    <property type="match status" value="2"/>
</dbReference>
<dbReference type="Proteomes" id="UP000552644">
    <property type="component" value="Unassembled WGS sequence"/>
</dbReference>
<keyword evidence="3" id="KW-0813">Transport</keyword>
<dbReference type="AlphaFoldDB" id="A0A7W7QN24"/>